<dbReference type="GO" id="GO:0043226">
    <property type="term" value="C:organelle"/>
    <property type="evidence" value="ECO:0007669"/>
    <property type="project" value="UniProtKB-ARBA"/>
</dbReference>
<dbReference type="SUPFAM" id="SSF47473">
    <property type="entry name" value="EF-hand"/>
    <property type="match status" value="1"/>
</dbReference>
<dbReference type="EMBL" id="JALJOS010000016">
    <property type="protein sequence ID" value="KAK9828345.1"/>
    <property type="molecule type" value="Genomic_DNA"/>
</dbReference>
<dbReference type="InterPro" id="IPR039647">
    <property type="entry name" value="EF_hand_pair_protein_CML-like"/>
</dbReference>
<feature type="domain" description="EF-hand" evidence="5">
    <location>
        <begin position="50"/>
        <end position="85"/>
    </location>
</feature>
<dbReference type="InterPro" id="IPR002048">
    <property type="entry name" value="EF_hand_dom"/>
</dbReference>
<feature type="domain" description="EF-hand" evidence="5">
    <location>
        <begin position="14"/>
        <end position="49"/>
    </location>
</feature>
<dbReference type="SMART" id="SM00054">
    <property type="entry name" value="EFh"/>
    <property type="match status" value="3"/>
</dbReference>
<name>A0AAW1R314_9CHLO</name>
<keyword evidence="7" id="KW-1185">Reference proteome</keyword>
<dbReference type="PROSITE" id="PS50222">
    <property type="entry name" value="EF_HAND_2"/>
    <property type="match status" value="2"/>
</dbReference>
<evidence type="ECO:0000259" key="5">
    <source>
        <dbReference type="PROSITE" id="PS50222"/>
    </source>
</evidence>
<dbReference type="InterPro" id="IPR018247">
    <property type="entry name" value="EF_Hand_1_Ca_BS"/>
</dbReference>
<dbReference type="InterPro" id="IPR011992">
    <property type="entry name" value="EF-hand-dom_pair"/>
</dbReference>
<proteinExistence type="predicted"/>
<evidence type="ECO:0000313" key="6">
    <source>
        <dbReference type="EMBL" id="KAK9828345.1"/>
    </source>
</evidence>
<keyword evidence="2" id="KW-0677">Repeat</keyword>
<evidence type="ECO:0000256" key="2">
    <source>
        <dbReference type="ARBA" id="ARBA00022737"/>
    </source>
</evidence>
<dbReference type="Proteomes" id="UP001438707">
    <property type="component" value="Unassembled WGS sequence"/>
</dbReference>
<evidence type="ECO:0000256" key="1">
    <source>
        <dbReference type="ARBA" id="ARBA00022723"/>
    </source>
</evidence>
<dbReference type="Gene3D" id="1.10.238.10">
    <property type="entry name" value="EF-hand"/>
    <property type="match status" value="2"/>
</dbReference>
<evidence type="ECO:0000256" key="4">
    <source>
        <dbReference type="SAM" id="MobiDB-lite"/>
    </source>
</evidence>
<dbReference type="PROSITE" id="PS00018">
    <property type="entry name" value="EF_HAND_1"/>
    <property type="match status" value="2"/>
</dbReference>
<evidence type="ECO:0000256" key="3">
    <source>
        <dbReference type="ARBA" id="ARBA00022837"/>
    </source>
</evidence>
<gene>
    <name evidence="6" type="ORF">WJX74_010159</name>
</gene>
<sequence length="188" mass="21553">MATAAARERFARKNEAAELKRAFDAIDGKKDGKIDQDELGRLFIKLGHTTRLSDIRDMIWEVDEDCDGSLSWIEFQAMYHRCRNDLTGYEPRRLFNVVQFVMNDKESSGRVSLEDAMQIMYLRYGRGGLDAQLEEIFGTSDLNSGKTLSLTEFLHSLQQSQVKQLQSRVTAKTYKPPPLQTRSKRLSP</sequence>
<evidence type="ECO:0000313" key="7">
    <source>
        <dbReference type="Proteomes" id="UP001438707"/>
    </source>
</evidence>
<reference evidence="6 7" key="1">
    <citation type="journal article" date="2024" name="Nat. Commun.">
        <title>Phylogenomics reveals the evolutionary origins of lichenization in chlorophyte algae.</title>
        <authorList>
            <person name="Puginier C."/>
            <person name="Libourel C."/>
            <person name="Otte J."/>
            <person name="Skaloud P."/>
            <person name="Haon M."/>
            <person name="Grisel S."/>
            <person name="Petersen M."/>
            <person name="Berrin J.G."/>
            <person name="Delaux P.M."/>
            <person name="Dal Grande F."/>
            <person name="Keller J."/>
        </authorList>
    </citation>
    <scope>NUCLEOTIDE SEQUENCE [LARGE SCALE GENOMIC DNA]</scope>
    <source>
        <strain evidence="6 7">SAG 2145</strain>
    </source>
</reference>
<dbReference type="CDD" id="cd00051">
    <property type="entry name" value="EFh"/>
    <property type="match status" value="1"/>
</dbReference>
<dbReference type="FunFam" id="1.10.238.10:FF:000178">
    <property type="entry name" value="Calmodulin-2 A"/>
    <property type="match status" value="1"/>
</dbReference>
<protein>
    <recommendedName>
        <fullName evidence="5">EF-hand domain-containing protein</fullName>
    </recommendedName>
</protein>
<feature type="region of interest" description="Disordered" evidence="4">
    <location>
        <begin position="167"/>
        <end position="188"/>
    </location>
</feature>
<accession>A0AAW1R314</accession>
<dbReference type="GO" id="GO:0005509">
    <property type="term" value="F:calcium ion binding"/>
    <property type="evidence" value="ECO:0007669"/>
    <property type="project" value="InterPro"/>
</dbReference>
<keyword evidence="3" id="KW-0106">Calcium</keyword>
<organism evidence="6 7">
    <name type="scientific">Apatococcus lobatus</name>
    <dbReference type="NCBI Taxonomy" id="904363"/>
    <lineage>
        <taxon>Eukaryota</taxon>
        <taxon>Viridiplantae</taxon>
        <taxon>Chlorophyta</taxon>
        <taxon>core chlorophytes</taxon>
        <taxon>Trebouxiophyceae</taxon>
        <taxon>Chlorellales</taxon>
        <taxon>Chlorellaceae</taxon>
        <taxon>Apatococcus</taxon>
    </lineage>
</organism>
<dbReference type="AlphaFoldDB" id="A0AAW1R314"/>
<keyword evidence="1" id="KW-0479">Metal-binding</keyword>
<dbReference type="Pfam" id="PF13499">
    <property type="entry name" value="EF-hand_7"/>
    <property type="match status" value="1"/>
</dbReference>
<dbReference type="PANTHER" id="PTHR10891">
    <property type="entry name" value="EF-HAND CALCIUM-BINDING DOMAIN CONTAINING PROTEIN"/>
    <property type="match status" value="1"/>
</dbReference>
<comment type="caution">
    <text evidence="6">The sequence shown here is derived from an EMBL/GenBank/DDBJ whole genome shotgun (WGS) entry which is preliminary data.</text>
</comment>